<evidence type="ECO:0000259" key="12">
    <source>
        <dbReference type="PROSITE" id="PS50030"/>
    </source>
</evidence>
<evidence type="ECO:0000256" key="7">
    <source>
        <dbReference type="ARBA" id="ARBA00023054"/>
    </source>
</evidence>
<feature type="compositionally biased region" description="Low complexity" evidence="11">
    <location>
        <begin position="1213"/>
        <end position="1229"/>
    </location>
</feature>
<feature type="compositionally biased region" description="Low complexity" evidence="11">
    <location>
        <begin position="938"/>
        <end position="955"/>
    </location>
</feature>
<dbReference type="STRING" id="1035309.A0A2C5X0B2"/>
<gene>
    <name evidence="15" type="primary">EDE1</name>
    <name evidence="15" type="ORF">CFIMG_000194RA</name>
</gene>
<dbReference type="Gene3D" id="1.10.238.10">
    <property type="entry name" value="EF-hand"/>
    <property type="match status" value="3"/>
</dbReference>
<feature type="compositionally biased region" description="Pro residues" evidence="11">
    <location>
        <begin position="1175"/>
        <end position="1190"/>
    </location>
</feature>
<reference evidence="15 16" key="1">
    <citation type="journal article" date="2013" name="Fungal Biol.">
        <title>Analysis of microsatellite markers in the genome of the plant pathogen Ceratocystis fimbriata.</title>
        <authorList>
            <person name="Simpson M.C."/>
            <person name="Wilken P.M."/>
            <person name="Coetzee M.P."/>
            <person name="Wingfield M.J."/>
            <person name="Wingfield B.D."/>
        </authorList>
    </citation>
    <scope>NUCLEOTIDE SEQUENCE [LARGE SCALE GENOMIC DNA]</scope>
    <source>
        <strain evidence="15 16">CBS 114723</strain>
    </source>
</reference>
<keyword evidence="16" id="KW-1185">Reference proteome</keyword>
<accession>A0A2C5X0B2</accession>
<evidence type="ECO:0000256" key="11">
    <source>
        <dbReference type="SAM" id="MobiDB-lite"/>
    </source>
</evidence>
<dbReference type="PROSITE" id="PS50222">
    <property type="entry name" value="EF_HAND_2"/>
    <property type="match status" value="1"/>
</dbReference>
<dbReference type="InterPro" id="IPR009060">
    <property type="entry name" value="UBA-like_sf"/>
</dbReference>
<feature type="compositionally biased region" description="Acidic residues" evidence="11">
    <location>
        <begin position="1107"/>
        <end position="1116"/>
    </location>
</feature>
<dbReference type="InterPro" id="IPR000261">
    <property type="entry name" value="EH_dom"/>
</dbReference>
<dbReference type="PANTHER" id="PTHR11216">
    <property type="entry name" value="EH DOMAIN"/>
    <property type="match status" value="1"/>
</dbReference>
<dbReference type="Pfam" id="PF12763">
    <property type="entry name" value="EH"/>
    <property type="match status" value="3"/>
</dbReference>
<feature type="compositionally biased region" description="Low complexity" evidence="11">
    <location>
        <begin position="507"/>
        <end position="523"/>
    </location>
</feature>
<dbReference type="PROSITE" id="PS50030">
    <property type="entry name" value="UBA"/>
    <property type="match status" value="1"/>
</dbReference>
<feature type="compositionally biased region" description="Low complexity" evidence="11">
    <location>
        <begin position="1078"/>
        <end position="1093"/>
    </location>
</feature>
<feature type="compositionally biased region" description="Low complexity" evidence="11">
    <location>
        <begin position="818"/>
        <end position="829"/>
    </location>
</feature>
<comment type="subcellular location">
    <subcellularLocation>
        <location evidence="3">Cell membrane</location>
        <topology evidence="3">Peripheral membrane protein</topology>
        <orientation evidence="3">Cytoplasmic side</orientation>
    </subcellularLocation>
    <subcellularLocation>
        <location evidence="2">Cytoplasm</location>
        <location evidence="2">Cytoskeleton</location>
        <location evidence="2">Actin patch</location>
    </subcellularLocation>
    <subcellularLocation>
        <location evidence="1">Endosome membrane</location>
        <topology evidence="1">Peripheral membrane protein</topology>
        <orientation evidence="1">Cytoplasmic side</orientation>
    </subcellularLocation>
</comment>
<dbReference type="GO" id="GO:0006897">
    <property type="term" value="P:endocytosis"/>
    <property type="evidence" value="ECO:0007669"/>
    <property type="project" value="UniProtKB-KW"/>
</dbReference>
<keyword evidence="6" id="KW-0967">Endosome</keyword>
<feature type="domain" description="EF-hand" evidence="14">
    <location>
        <begin position="339"/>
        <end position="374"/>
    </location>
</feature>
<feature type="compositionally biased region" description="Polar residues" evidence="11">
    <location>
        <begin position="988"/>
        <end position="1008"/>
    </location>
</feature>
<feature type="compositionally biased region" description="Polar residues" evidence="11">
    <location>
        <begin position="796"/>
        <end position="817"/>
    </location>
</feature>
<keyword evidence="8" id="KW-0009">Actin-binding</keyword>
<dbReference type="GO" id="GO:0030479">
    <property type="term" value="C:actin cortical patch"/>
    <property type="evidence" value="ECO:0007669"/>
    <property type="project" value="UniProtKB-SubCell"/>
</dbReference>
<feature type="region of interest" description="Disordered" evidence="11">
    <location>
        <begin position="713"/>
        <end position="752"/>
    </location>
</feature>
<dbReference type="GO" id="GO:0010008">
    <property type="term" value="C:endosome membrane"/>
    <property type="evidence" value="ECO:0007669"/>
    <property type="project" value="UniProtKB-SubCell"/>
</dbReference>
<feature type="compositionally biased region" description="Basic and acidic residues" evidence="11">
    <location>
        <begin position="965"/>
        <end position="976"/>
    </location>
</feature>
<dbReference type="GO" id="GO:0005509">
    <property type="term" value="F:calcium ion binding"/>
    <property type="evidence" value="ECO:0007669"/>
    <property type="project" value="InterPro"/>
</dbReference>
<comment type="caution">
    <text evidence="15">The sequence shown here is derived from an EMBL/GenBank/DDBJ whole genome shotgun (WGS) entry which is preliminary data.</text>
</comment>
<protein>
    <submittedName>
        <fullName evidence="15">EH domain-containing and endocytosis protein 1</fullName>
    </submittedName>
</protein>
<feature type="region of interest" description="Disordered" evidence="11">
    <location>
        <begin position="446"/>
        <end position="540"/>
    </location>
</feature>
<evidence type="ECO:0000256" key="8">
    <source>
        <dbReference type="ARBA" id="ARBA00023203"/>
    </source>
</evidence>
<comment type="subunit">
    <text evidence="4">Component of the PAN1 actin cytoskeleton-regulatory complex.</text>
</comment>
<feature type="region of interest" description="Disordered" evidence="11">
    <location>
        <begin position="796"/>
        <end position="889"/>
    </location>
</feature>
<dbReference type="GO" id="GO:0005886">
    <property type="term" value="C:plasma membrane"/>
    <property type="evidence" value="ECO:0007669"/>
    <property type="project" value="UniProtKB-SubCell"/>
</dbReference>
<dbReference type="GO" id="GO:0003779">
    <property type="term" value="F:actin binding"/>
    <property type="evidence" value="ECO:0007669"/>
    <property type="project" value="UniProtKB-KW"/>
</dbReference>
<dbReference type="InterPro" id="IPR011992">
    <property type="entry name" value="EF-hand-dom_pair"/>
</dbReference>
<feature type="compositionally biased region" description="Low complexity" evidence="11">
    <location>
        <begin position="907"/>
        <end position="928"/>
    </location>
</feature>
<feature type="compositionally biased region" description="Low complexity" evidence="11">
    <location>
        <begin position="448"/>
        <end position="458"/>
    </location>
</feature>
<dbReference type="InterPro" id="IPR002048">
    <property type="entry name" value="EF_hand_dom"/>
</dbReference>
<evidence type="ECO:0000313" key="15">
    <source>
        <dbReference type="EMBL" id="PHH51483.1"/>
    </source>
</evidence>
<feature type="domain" description="UBA" evidence="12">
    <location>
        <begin position="1257"/>
        <end position="1297"/>
    </location>
</feature>
<dbReference type="SMART" id="SM00027">
    <property type="entry name" value="EH"/>
    <property type="match status" value="3"/>
</dbReference>
<feature type="region of interest" description="Disordered" evidence="11">
    <location>
        <begin position="376"/>
        <end position="411"/>
    </location>
</feature>
<keyword evidence="5" id="KW-0254">Endocytosis</keyword>
<evidence type="ECO:0000256" key="3">
    <source>
        <dbReference type="ARBA" id="ARBA00004413"/>
    </source>
</evidence>
<dbReference type="SMART" id="SM00054">
    <property type="entry name" value="EFh"/>
    <property type="match status" value="3"/>
</dbReference>
<dbReference type="SMART" id="SM00165">
    <property type="entry name" value="UBA"/>
    <property type="match status" value="1"/>
</dbReference>
<organism evidence="15 16">
    <name type="scientific">Ceratocystis fimbriata CBS 114723</name>
    <dbReference type="NCBI Taxonomy" id="1035309"/>
    <lineage>
        <taxon>Eukaryota</taxon>
        <taxon>Fungi</taxon>
        <taxon>Dikarya</taxon>
        <taxon>Ascomycota</taxon>
        <taxon>Pezizomycotina</taxon>
        <taxon>Sordariomycetes</taxon>
        <taxon>Hypocreomycetidae</taxon>
        <taxon>Microascales</taxon>
        <taxon>Ceratocystidaceae</taxon>
        <taxon>Ceratocystis</taxon>
    </lineage>
</organism>
<keyword evidence="7" id="KW-0175">Coiled coil</keyword>
<evidence type="ECO:0000256" key="9">
    <source>
        <dbReference type="ARBA" id="ARBA00023212"/>
    </source>
</evidence>
<evidence type="ECO:0000256" key="5">
    <source>
        <dbReference type="ARBA" id="ARBA00022583"/>
    </source>
</evidence>
<feature type="compositionally biased region" description="Acidic residues" evidence="11">
    <location>
        <begin position="1013"/>
        <end position="1033"/>
    </location>
</feature>
<evidence type="ECO:0000256" key="6">
    <source>
        <dbReference type="ARBA" id="ARBA00022753"/>
    </source>
</evidence>
<evidence type="ECO:0000313" key="16">
    <source>
        <dbReference type="Proteomes" id="UP000222788"/>
    </source>
</evidence>
<dbReference type="Pfam" id="PF00627">
    <property type="entry name" value="UBA"/>
    <property type="match status" value="1"/>
</dbReference>
<feature type="compositionally biased region" description="Polar residues" evidence="11">
    <location>
        <begin position="279"/>
        <end position="289"/>
    </location>
</feature>
<evidence type="ECO:0000259" key="13">
    <source>
        <dbReference type="PROSITE" id="PS50031"/>
    </source>
</evidence>
<dbReference type="OrthoDB" id="524326at2759"/>
<proteinExistence type="predicted"/>
<evidence type="ECO:0000256" key="4">
    <source>
        <dbReference type="ARBA" id="ARBA00011159"/>
    </source>
</evidence>
<feature type="region of interest" description="Disordered" evidence="11">
    <location>
        <begin position="555"/>
        <end position="581"/>
    </location>
</feature>
<evidence type="ECO:0000259" key="14">
    <source>
        <dbReference type="PROSITE" id="PS50222"/>
    </source>
</evidence>
<dbReference type="Gene3D" id="1.10.287.1490">
    <property type="match status" value="1"/>
</dbReference>
<dbReference type="SUPFAM" id="SSF46934">
    <property type="entry name" value="UBA-like"/>
    <property type="match status" value="1"/>
</dbReference>
<comment type="function">
    <text evidence="10">Component of the PAN1 actin cytoskeleton-regulatory complex required for the internalization of endosomes during actin-coupled endocytosis. The complex links the site of endocytosis to the cell membrane-associated actin cytoskeleton. Mediates uptake of external molecules and vacuolar degradation of plasma membrane proteins. Plays a role in the proper organization of the cell membrane-associated actin cytoskeleton and promotes its destabilization.</text>
</comment>
<evidence type="ECO:0000256" key="2">
    <source>
        <dbReference type="ARBA" id="ARBA00004134"/>
    </source>
</evidence>
<evidence type="ECO:0000256" key="10">
    <source>
        <dbReference type="ARBA" id="ARBA00025194"/>
    </source>
</evidence>
<feature type="compositionally biased region" description="Low complexity" evidence="11">
    <location>
        <begin position="723"/>
        <end position="747"/>
    </location>
</feature>
<dbReference type="PANTHER" id="PTHR11216:SF170">
    <property type="entry name" value="DYNAMIN ASSOCIATED PROTEIN 160, ISOFORM D"/>
    <property type="match status" value="1"/>
</dbReference>
<feature type="region of interest" description="Disordered" evidence="11">
    <location>
        <begin position="903"/>
        <end position="1263"/>
    </location>
</feature>
<feature type="compositionally biased region" description="Polar residues" evidence="11">
    <location>
        <begin position="1144"/>
        <end position="1157"/>
    </location>
</feature>
<dbReference type="Gene3D" id="1.10.8.10">
    <property type="entry name" value="DNA helicase RuvA subunit, C-terminal domain"/>
    <property type="match status" value="1"/>
</dbReference>
<dbReference type="InterPro" id="IPR015940">
    <property type="entry name" value="UBA"/>
</dbReference>
<keyword evidence="9" id="KW-0963">Cytoplasm</keyword>
<reference evidence="15 16" key="2">
    <citation type="journal article" date="2013" name="IMA Fungus">
        <title>IMA Genome-F 1: Ceratocystis fimbriata: Draft nuclear genome sequence for the plant pathogen, Ceratocystis fimbriata.</title>
        <authorList>
            <person name="Wilken P.M."/>
            <person name="Steenkamp E.T."/>
            <person name="Wingfield M.J."/>
            <person name="de Beer Z.W."/>
            <person name="Wingfield B.D."/>
        </authorList>
    </citation>
    <scope>NUCLEOTIDE SEQUENCE [LARGE SCALE GENOMIC DNA]</scope>
    <source>
        <strain evidence="15 16">CBS 114723</strain>
    </source>
</reference>
<feature type="region of interest" description="Disordered" evidence="11">
    <location>
        <begin position="244"/>
        <end position="289"/>
    </location>
</feature>
<dbReference type="PROSITE" id="PS50031">
    <property type="entry name" value="EH"/>
    <property type="match status" value="3"/>
</dbReference>
<evidence type="ECO:0000256" key="1">
    <source>
        <dbReference type="ARBA" id="ARBA00004125"/>
    </source>
</evidence>
<dbReference type="GO" id="GO:0016197">
    <property type="term" value="P:endosomal transport"/>
    <property type="evidence" value="ECO:0007669"/>
    <property type="project" value="TreeGrafter"/>
</dbReference>
<feature type="compositionally biased region" description="Polar residues" evidence="11">
    <location>
        <begin position="459"/>
        <end position="474"/>
    </location>
</feature>
<name>A0A2C5X0B2_9PEZI</name>
<dbReference type="Proteomes" id="UP000222788">
    <property type="component" value="Unassembled WGS sequence"/>
</dbReference>
<keyword evidence="9" id="KW-0206">Cytoskeleton</keyword>
<feature type="domain" description="EH" evidence="13">
    <location>
        <begin position="18"/>
        <end position="126"/>
    </location>
</feature>
<dbReference type="CDD" id="cd00052">
    <property type="entry name" value="EH"/>
    <property type="match status" value="3"/>
</dbReference>
<sequence>MAAEADPSAPVLNLTPEEKRVFGQLFRKADHDNVGVVTGDVAVSFFEKTRLDSHILGEIWQLADKENRGFLTPPGFGVVLRLIGHAQAGREPSLELALKPGPLPRFDAIPTPAGLGSGSMPSPMIAPPPPVAAPLQAQHTATGGPVRIPPLTPDKVAQFGALFEAQPLQAGFLSGDQARQIFEKSGLPNEILGRIWQLADTEQRGSLNSTEFVIAMHLLSALKTGAMRGLPTVLPSGLFEAASGRQSPAPTGSGIGIPPLPTQMSTNPPALRPAATGARPSTATIQSQSTGFDASLSNDWLVTPLEKQRFDQFYDDLDKTRRGYITGEEAVPFFSQSDLGEEALAQIWDLSDITATGTLTRDEFSVAMYLIRSQRSGRSGPLPSVLPPKLIPPSMRGPARPSTSASPFDAPMGSPVGMSSFAPPPVPAVPAAPAASKSALDDLFVLDSSPASPKPAASTDVSSSSNDPFANTPTGIAKPSSPPPLFKPFVPSSSFGRGLTQNVTGESRGSGSPAPVPAPASAANDLLGDNDPEMSSKLNNNSTELANLSNQISSLSTQMQNTQAQRSATQNELTQANSQKQNFEQRLTQLRSVYEKEAQNLRGLEEQLRTARSETTKLQAECMSLDGTYQDLQNQKAQVTAGLQTDQQENAALKEKIRMLNSEIAQLKPQIEKLRLEARQQKGLVAINKKQLITNEGERDKLKAEAEELSKSIDDSRAALAERSTSSASVSVSTPAARPQSPASSSAGNNPFFKRSASTDIKGVFSPASASPPSQAFGDSSFDDIFGVASSSAPLPGTAVSTPSPAIANAQQRENMGSSSASPSVSNSAFPPPAVVALSAPEKTTSPAPPGAFPFGEPSSIAVAMTPRQTSPALSRTGGDAHSATSQATPAVVHNLATATSLSKSNSPAASSSPFAAPAFSSSPAPASVFPPPDSDIAATSTAAATVANVPTAETGNDPFASMRANDDPDKAKADFESAFASFKKSHNSSGDASSTETTKAFTTSKFNSEFSPVEEFDDDSDSSSDAGFDDDFAPLPPQPKPAADVTESKASQEQPEKTASPFDMGTTPASKTDIFGASPFAAPSAPPTSSVPTQPPAVPSNKASFDDLDDDFEGLEDAKEGSADDDFASLSRSGIDDFGHAFDNTSSSAPSQTKSDSVALGGSGGSFDFVSRGSPPPASGVPPNGPVPPVGSVATTTTGHDWESIFSGPEGGAATAASADSGALGAIGVATSTPPPATVQSESPAPGAPPASTQPSTGDQALDNLLMMGYPKEAALRALERYDYNLERAANYLATNS</sequence>
<feature type="domain" description="EH" evidence="13">
    <location>
        <begin position="155"/>
        <end position="245"/>
    </location>
</feature>
<dbReference type="EMBL" id="APWK03000092">
    <property type="protein sequence ID" value="PHH51483.1"/>
    <property type="molecule type" value="Genomic_DNA"/>
</dbReference>
<feature type="domain" description="EH" evidence="13">
    <location>
        <begin position="306"/>
        <end position="397"/>
    </location>
</feature>
<dbReference type="SUPFAM" id="SSF47473">
    <property type="entry name" value="EF-hand"/>
    <property type="match status" value="3"/>
</dbReference>